<protein>
    <submittedName>
        <fullName evidence="1">Uncharacterized protein</fullName>
    </submittedName>
</protein>
<proteinExistence type="predicted"/>
<accession>A0AAP0Q1R7</accession>
<sequence length="84" mass="9140">MGMSIKLYTPTGINTSMSNKMSSRESSWVILMEIPTDRVANGAKNLDLRPRCPALMGQEIPAFCSPQGKAQGKILSREAKQGGR</sequence>
<keyword evidence="2" id="KW-1185">Reference proteome</keyword>
<reference evidence="1 2" key="1">
    <citation type="submission" date="2024-01" db="EMBL/GenBank/DDBJ databases">
        <title>Genome assemblies of Stephania.</title>
        <authorList>
            <person name="Yang L."/>
        </authorList>
    </citation>
    <scope>NUCLEOTIDE SEQUENCE [LARGE SCALE GENOMIC DNA]</scope>
    <source>
        <strain evidence="1">YNDBR</strain>
        <tissue evidence="1">Leaf</tissue>
    </source>
</reference>
<dbReference type="AlphaFoldDB" id="A0AAP0Q1R7"/>
<name>A0AAP0Q1R7_9MAGN</name>
<evidence type="ECO:0000313" key="2">
    <source>
        <dbReference type="Proteomes" id="UP001420932"/>
    </source>
</evidence>
<dbReference type="EMBL" id="JBBNAF010000002">
    <property type="protein sequence ID" value="KAK9163885.1"/>
    <property type="molecule type" value="Genomic_DNA"/>
</dbReference>
<organism evidence="1 2">
    <name type="scientific">Stephania yunnanensis</name>
    <dbReference type="NCBI Taxonomy" id="152371"/>
    <lineage>
        <taxon>Eukaryota</taxon>
        <taxon>Viridiplantae</taxon>
        <taxon>Streptophyta</taxon>
        <taxon>Embryophyta</taxon>
        <taxon>Tracheophyta</taxon>
        <taxon>Spermatophyta</taxon>
        <taxon>Magnoliopsida</taxon>
        <taxon>Ranunculales</taxon>
        <taxon>Menispermaceae</taxon>
        <taxon>Menispermoideae</taxon>
        <taxon>Cissampelideae</taxon>
        <taxon>Stephania</taxon>
    </lineage>
</organism>
<gene>
    <name evidence="1" type="ORF">Syun_004787</name>
</gene>
<comment type="caution">
    <text evidence="1">The sequence shown here is derived from an EMBL/GenBank/DDBJ whole genome shotgun (WGS) entry which is preliminary data.</text>
</comment>
<evidence type="ECO:0000313" key="1">
    <source>
        <dbReference type="EMBL" id="KAK9163885.1"/>
    </source>
</evidence>
<dbReference type="Proteomes" id="UP001420932">
    <property type="component" value="Unassembled WGS sequence"/>
</dbReference>